<keyword evidence="3" id="KW-0812">Transmembrane</keyword>
<dbReference type="KEGG" id="smag:AN936_00955"/>
<dbReference type="PATRIC" id="fig|33050.5.peg.197"/>
<reference evidence="5 6" key="1">
    <citation type="journal article" date="2015" name="Genome Announc.">
        <title>Complete Genome Sequence of Polypropylene Glycol- and Polyethylene Glycol-Degrading Sphingopyxis macrogoltabida Strain EY-1.</title>
        <authorList>
            <person name="Ohtsubo Y."/>
            <person name="Nagata Y."/>
            <person name="Numata M."/>
            <person name="Tsuchikane K."/>
            <person name="Hosoyama A."/>
            <person name="Yamazoe A."/>
            <person name="Tsuda M."/>
            <person name="Fujita N."/>
            <person name="Kawai F."/>
        </authorList>
    </citation>
    <scope>NUCLEOTIDE SEQUENCE [LARGE SCALE GENOMIC DNA]</scope>
    <source>
        <strain evidence="5 6">EY-1</strain>
    </source>
</reference>
<accession>A0A0N9UT10</accession>
<dbReference type="SMART" id="SM00267">
    <property type="entry name" value="GGDEF"/>
    <property type="match status" value="1"/>
</dbReference>
<dbReference type="SUPFAM" id="SSF55073">
    <property type="entry name" value="Nucleotide cyclase"/>
    <property type="match status" value="1"/>
</dbReference>
<dbReference type="OrthoDB" id="384661at2"/>
<dbReference type="InterPro" id="IPR000160">
    <property type="entry name" value="GGDEF_dom"/>
</dbReference>
<dbReference type="EC" id="2.7.7.65" evidence="1"/>
<evidence type="ECO:0000313" key="5">
    <source>
        <dbReference type="EMBL" id="ALH78991.1"/>
    </source>
</evidence>
<feature type="domain" description="GGDEF" evidence="4">
    <location>
        <begin position="152"/>
        <end position="281"/>
    </location>
</feature>
<protein>
    <recommendedName>
        <fullName evidence="1">diguanylate cyclase</fullName>
        <ecNumber evidence="1">2.7.7.65</ecNumber>
    </recommendedName>
</protein>
<dbReference type="AlphaFoldDB" id="A0A0N9UT10"/>
<dbReference type="FunFam" id="3.30.70.270:FF:000001">
    <property type="entry name" value="Diguanylate cyclase domain protein"/>
    <property type="match status" value="1"/>
</dbReference>
<evidence type="ECO:0000256" key="3">
    <source>
        <dbReference type="SAM" id="Phobius"/>
    </source>
</evidence>
<name>A0A0N9UT10_SPHMC</name>
<dbReference type="InterPro" id="IPR029787">
    <property type="entry name" value="Nucleotide_cyclase"/>
</dbReference>
<feature type="transmembrane region" description="Helical" evidence="3">
    <location>
        <begin position="20"/>
        <end position="40"/>
    </location>
</feature>
<gene>
    <name evidence="5" type="ORF">AN936_00955</name>
</gene>
<dbReference type="EMBL" id="CP012700">
    <property type="protein sequence ID" value="ALH78991.1"/>
    <property type="molecule type" value="Genomic_DNA"/>
</dbReference>
<sequence length="281" mass="30954">MRFYEATRFLFPRHYERRILAICFVAVHLPLVGCIVVLSWRSEWDGSLFGVLLAATLLGTMGAIFAVSELLMPIRRATVMLQTVQRGGRVGPVPVGGEDLVGQLLHGVAQAANETARRIEQLKDAAERDVLTGLRNRRGFLDTVAPILADDSYSMIAMLDLDHFKAVNDDHGHDRGDQFLTDFADYLSASLRRSDIAARWGGEEFIALFPGTSPRQAREILGRLQSEMRGNAAFTIGGRRVTFSCGLAQVRGYANLAEATRRADQALYAAKEGGRDLIMTA</sequence>
<dbReference type="NCBIfam" id="TIGR00254">
    <property type="entry name" value="GGDEF"/>
    <property type="match status" value="1"/>
</dbReference>
<dbReference type="RefSeq" id="WP_054586503.1">
    <property type="nucleotide sequence ID" value="NZ_CP012700.1"/>
</dbReference>
<dbReference type="PANTHER" id="PTHR45138:SF9">
    <property type="entry name" value="DIGUANYLATE CYCLASE DGCM-RELATED"/>
    <property type="match status" value="1"/>
</dbReference>
<dbReference type="PANTHER" id="PTHR45138">
    <property type="entry name" value="REGULATORY COMPONENTS OF SENSORY TRANSDUCTION SYSTEM"/>
    <property type="match status" value="1"/>
</dbReference>
<keyword evidence="3" id="KW-0472">Membrane</keyword>
<dbReference type="PROSITE" id="PS50887">
    <property type="entry name" value="GGDEF"/>
    <property type="match status" value="1"/>
</dbReference>
<evidence type="ECO:0000256" key="2">
    <source>
        <dbReference type="ARBA" id="ARBA00034247"/>
    </source>
</evidence>
<dbReference type="InterPro" id="IPR043128">
    <property type="entry name" value="Rev_trsase/Diguanyl_cyclase"/>
</dbReference>
<dbReference type="InterPro" id="IPR050469">
    <property type="entry name" value="Diguanylate_Cyclase"/>
</dbReference>
<dbReference type="GO" id="GO:0052621">
    <property type="term" value="F:diguanylate cyclase activity"/>
    <property type="evidence" value="ECO:0007669"/>
    <property type="project" value="UniProtKB-EC"/>
</dbReference>
<comment type="catalytic activity">
    <reaction evidence="2">
        <text>2 GTP = 3',3'-c-di-GMP + 2 diphosphate</text>
        <dbReference type="Rhea" id="RHEA:24898"/>
        <dbReference type="ChEBI" id="CHEBI:33019"/>
        <dbReference type="ChEBI" id="CHEBI:37565"/>
        <dbReference type="ChEBI" id="CHEBI:58805"/>
        <dbReference type="EC" id="2.7.7.65"/>
    </reaction>
</comment>
<keyword evidence="3" id="KW-1133">Transmembrane helix</keyword>
<organism evidence="5 6">
    <name type="scientific">Sphingopyxis macrogoltabida</name>
    <name type="common">Sphingomonas macrogoltabidus</name>
    <dbReference type="NCBI Taxonomy" id="33050"/>
    <lineage>
        <taxon>Bacteria</taxon>
        <taxon>Pseudomonadati</taxon>
        <taxon>Pseudomonadota</taxon>
        <taxon>Alphaproteobacteria</taxon>
        <taxon>Sphingomonadales</taxon>
        <taxon>Sphingomonadaceae</taxon>
        <taxon>Sphingopyxis</taxon>
    </lineage>
</organism>
<evidence type="ECO:0000313" key="6">
    <source>
        <dbReference type="Proteomes" id="UP000058074"/>
    </source>
</evidence>
<dbReference type="CDD" id="cd01949">
    <property type="entry name" value="GGDEF"/>
    <property type="match status" value="1"/>
</dbReference>
<proteinExistence type="predicted"/>
<evidence type="ECO:0000256" key="1">
    <source>
        <dbReference type="ARBA" id="ARBA00012528"/>
    </source>
</evidence>
<dbReference type="Gene3D" id="3.30.70.270">
    <property type="match status" value="1"/>
</dbReference>
<dbReference type="Proteomes" id="UP000058074">
    <property type="component" value="Chromosome"/>
</dbReference>
<feature type="transmembrane region" description="Helical" evidence="3">
    <location>
        <begin position="46"/>
        <end position="67"/>
    </location>
</feature>
<evidence type="ECO:0000259" key="4">
    <source>
        <dbReference type="PROSITE" id="PS50887"/>
    </source>
</evidence>
<dbReference type="Pfam" id="PF00990">
    <property type="entry name" value="GGDEF"/>
    <property type="match status" value="1"/>
</dbReference>